<organism evidence="1 2">
    <name type="scientific">Bambusicola thoracicus</name>
    <name type="common">Chinese bamboo-partridge</name>
    <name type="synonym">Perdix thoracica</name>
    <dbReference type="NCBI Taxonomy" id="9083"/>
    <lineage>
        <taxon>Eukaryota</taxon>
        <taxon>Metazoa</taxon>
        <taxon>Chordata</taxon>
        <taxon>Craniata</taxon>
        <taxon>Vertebrata</taxon>
        <taxon>Euteleostomi</taxon>
        <taxon>Archelosauria</taxon>
        <taxon>Archosauria</taxon>
        <taxon>Dinosauria</taxon>
        <taxon>Saurischia</taxon>
        <taxon>Theropoda</taxon>
        <taxon>Coelurosauria</taxon>
        <taxon>Aves</taxon>
        <taxon>Neognathae</taxon>
        <taxon>Galloanserae</taxon>
        <taxon>Galliformes</taxon>
        <taxon>Phasianidae</taxon>
        <taxon>Perdicinae</taxon>
        <taxon>Bambusicola</taxon>
    </lineage>
</organism>
<dbReference type="Proteomes" id="UP000237246">
    <property type="component" value="Unassembled WGS sequence"/>
</dbReference>
<sequence>MQGSSLYPELMGTPSLQRMLPTEAEVAVLTAVLCRKELWKGAGRTTIIGRGTVMTVEFCHCVIAAFDQQGQATRREDRCWAWRALVIAGHGSVQKLDLGEMQRRKESTRILEEPSMRLQEHTNEPFSWLVESQNCSNGKEHLDII</sequence>
<evidence type="ECO:0000313" key="1">
    <source>
        <dbReference type="EMBL" id="POI19997.1"/>
    </source>
</evidence>
<name>A0A2P4S7B8_BAMTH</name>
<reference evidence="1 2" key="1">
    <citation type="submission" date="2018-01" db="EMBL/GenBank/DDBJ databases">
        <title>Comparison of the Chinese Bamboo Partridge and Red Junglefowl genome sequences highlights the importance of demography in genome evolution.</title>
        <authorList>
            <person name="Tiley G.P."/>
            <person name="Kimball R.T."/>
            <person name="Braun E.L."/>
            <person name="Burleigh J.G."/>
        </authorList>
    </citation>
    <scope>NUCLEOTIDE SEQUENCE [LARGE SCALE GENOMIC DNA]</scope>
    <source>
        <strain evidence="1">RTK389</strain>
        <tissue evidence="1">Blood</tissue>
    </source>
</reference>
<evidence type="ECO:0000313" key="2">
    <source>
        <dbReference type="Proteomes" id="UP000237246"/>
    </source>
</evidence>
<proteinExistence type="predicted"/>
<dbReference type="EMBL" id="PPHD01090492">
    <property type="protein sequence ID" value="POI19997.1"/>
    <property type="molecule type" value="Genomic_DNA"/>
</dbReference>
<comment type="caution">
    <text evidence="1">The sequence shown here is derived from an EMBL/GenBank/DDBJ whole genome shotgun (WGS) entry which is preliminary data.</text>
</comment>
<protein>
    <submittedName>
        <fullName evidence="1">Uncharacterized protein</fullName>
    </submittedName>
</protein>
<gene>
    <name evidence="1" type="ORF">CIB84_016258</name>
</gene>
<keyword evidence="2" id="KW-1185">Reference proteome</keyword>
<dbReference type="AlphaFoldDB" id="A0A2P4S7B8"/>
<accession>A0A2P4S7B8</accession>